<dbReference type="InterPro" id="IPR011990">
    <property type="entry name" value="TPR-like_helical_dom_sf"/>
</dbReference>
<dbReference type="EMBL" id="JH921430">
    <property type="protein sequence ID" value="EKD20219.1"/>
    <property type="molecule type" value="Genomic_DNA"/>
</dbReference>
<dbReference type="CDD" id="cd20071">
    <property type="entry name" value="SET_SMYD"/>
    <property type="match status" value="1"/>
</dbReference>
<evidence type="ECO:0000259" key="2">
    <source>
        <dbReference type="PROSITE" id="PS50280"/>
    </source>
</evidence>
<dbReference type="PANTHER" id="PTHR47332:SF4">
    <property type="entry name" value="SET DOMAIN-CONTAINING PROTEIN 5"/>
    <property type="match status" value="1"/>
</dbReference>
<feature type="compositionally biased region" description="Basic and acidic residues" evidence="1">
    <location>
        <begin position="140"/>
        <end position="150"/>
    </location>
</feature>
<evidence type="ECO:0000256" key="1">
    <source>
        <dbReference type="SAM" id="MobiDB-lite"/>
    </source>
</evidence>
<dbReference type="eggNOG" id="KOG2084">
    <property type="taxonomic scope" value="Eukaryota"/>
</dbReference>
<dbReference type="Pfam" id="PF00856">
    <property type="entry name" value="SET"/>
    <property type="match status" value="1"/>
</dbReference>
<feature type="compositionally biased region" description="Basic and acidic residues" evidence="1">
    <location>
        <begin position="204"/>
        <end position="233"/>
    </location>
</feature>
<keyword evidence="4" id="KW-1185">Reference proteome</keyword>
<dbReference type="AlphaFoldDB" id="K1Y508"/>
<dbReference type="PANTHER" id="PTHR47332">
    <property type="entry name" value="SET DOMAIN-CONTAINING PROTEIN 5"/>
    <property type="match status" value="1"/>
</dbReference>
<dbReference type="PROSITE" id="PS50280">
    <property type="entry name" value="SET"/>
    <property type="match status" value="1"/>
</dbReference>
<evidence type="ECO:0000313" key="3">
    <source>
        <dbReference type="EMBL" id="EKD20219.1"/>
    </source>
</evidence>
<dbReference type="KEGG" id="mbe:MBM_02171"/>
<gene>
    <name evidence="3" type="ORF">MBM_02171</name>
</gene>
<feature type="compositionally biased region" description="Low complexity" evidence="1">
    <location>
        <begin position="189"/>
        <end position="203"/>
    </location>
</feature>
<feature type="region of interest" description="Disordered" evidence="1">
    <location>
        <begin position="244"/>
        <end position="263"/>
    </location>
</feature>
<dbReference type="Proteomes" id="UP000006753">
    <property type="component" value="Unassembled WGS sequence"/>
</dbReference>
<dbReference type="OrthoDB" id="265717at2759"/>
<dbReference type="Gene3D" id="3.30.365.10">
    <property type="entry name" value="Aldehyde oxidase/xanthine dehydrogenase, molybdopterin binding domain"/>
    <property type="match status" value="1"/>
</dbReference>
<feature type="domain" description="SET" evidence="2">
    <location>
        <begin position="341"/>
        <end position="488"/>
    </location>
</feature>
<organism evidence="3 4">
    <name type="scientific">Marssonina brunnea f. sp. multigermtubi (strain MB_m1)</name>
    <name type="common">Marssonina leaf spot fungus</name>
    <dbReference type="NCBI Taxonomy" id="1072389"/>
    <lineage>
        <taxon>Eukaryota</taxon>
        <taxon>Fungi</taxon>
        <taxon>Dikarya</taxon>
        <taxon>Ascomycota</taxon>
        <taxon>Pezizomycotina</taxon>
        <taxon>Leotiomycetes</taxon>
        <taxon>Helotiales</taxon>
        <taxon>Drepanopezizaceae</taxon>
        <taxon>Drepanopeziza</taxon>
    </lineage>
</organism>
<dbReference type="InterPro" id="IPR001214">
    <property type="entry name" value="SET_dom"/>
</dbReference>
<dbReference type="InterPro" id="IPR037165">
    <property type="entry name" value="AldOxase/xan_DH_Mopterin-bd_sf"/>
</dbReference>
<name>K1Y508_MARBU</name>
<proteinExistence type="predicted"/>
<accession>K1Y508</accession>
<dbReference type="InterPro" id="IPR046341">
    <property type="entry name" value="SET_dom_sf"/>
</dbReference>
<dbReference type="Gene3D" id="2.170.270.10">
    <property type="entry name" value="SET domain"/>
    <property type="match status" value="1"/>
</dbReference>
<dbReference type="STRING" id="1072389.K1Y508"/>
<dbReference type="HOGENOM" id="CLU_419232_0_0_1"/>
<feature type="region of interest" description="Disordered" evidence="1">
    <location>
        <begin position="134"/>
        <end position="233"/>
    </location>
</feature>
<dbReference type="GO" id="GO:0016491">
    <property type="term" value="F:oxidoreductase activity"/>
    <property type="evidence" value="ECO:0007669"/>
    <property type="project" value="InterPro"/>
</dbReference>
<dbReference type="InParanoid" id="K1Y508"/>
<sequence length="654" mass="73186">MDDDAPMKTSAHAAYLEIVNLAASGLWKMPKIGYGAAKSEVELDILTGSHTTVLCTDIKMDIVAPTSSKGVGEPPLFLGATVLFSLREPVESAREDEDMREERWVNAERLRYSVGDGILKQGTVVPMEGERNFFMPRRAGGNDKQADKQAAKPVTGSTFDAIAPSLPATSRKSQAAELVESESEGSGHPAPKTTTGPKTAKAAENQRKHEEAMKEKALKKAQENEAKKADDRALAQGIAMAQKERANLEKQRQQEELKKQQEEQEEQKALAAKRYLQEQEDLAEWEKIKKCFDIELSDDGNFKKMHELEVREAIRECLDLDIEDYATEEGAPTLDHSVPWPPFEVRPSSTHGTGIFATRFIKAGTEFLRENAIMKGNCRDFAQEALFKVLPAEKQARILTLHSTCSCDDPTQCKETPLMKILRSSTFKVSHAAPGDEYLGPFIYEIAGRFNHSCTPNAARGFSDVGELIVLRAFVDIQEGEEITIEYFSDGGTTTERRQHLYKQYRFNCDCRACIAGLSTRTDDEYKIFLESTRSTTSPILNTRTAEESAMHKAVDQWYRVVAAQIKRNQVRLTMFFREMELEGTSSPARRQLELDECLKETMKYVRRVNKYGVGEDALAAYEAEVKAMLDGLAAKLTTEVLKSAEKVFKGMQL</sequence>
<dbReference type="SUPFAM" id="SSF82199">
    <property type="entry name" value="SET domain"/>
    <property type="match status" value="1"/>
</dbReference>
<dbReference type="SUPFAM" id="SSF56003">
    <property type="entry name" value="Molybdenum cofactor-binding domain"/>
    <property type="match status" value="1"/>
</dbReference>
<dbReference type="GeneID" id="18758106"/>
<protein>
    <submittedName>
        <fullName evidence="3">Xanthine dehydrogenase</fullName>
    </submittedName>
</protein>
<dbReference type="Gene3D" id="1.25.40.10">
    <property type="entry name" value="Tetratricopeptide repeat domain"/>
    <property type="match status" value="1"/>
</dbReference>
<reference evidence="3 4" key="1">
    <citation type="journal article" date="2012" name="BMC Genomics">
        <title>Sequencing the genome of Marssonina brunnea reveals fungus-poplar co-evolution.</title>
        <authorList>
            <person name="Zhu S."/>
            <person name="Cao Y.-Z."/>
            <person name="Jiang C."/>
            <person name="Tan B.-Y."/>
            <person name="Wang Z."/>
            <person name="Feng S."/>
            <person name="Zhang L."/>
            <person name="Su X.-H."/>
            <person name="Brejova B."/>
            <person name="Vinar T."/>
            <person name="Xu M."/>
            <person name="Wang M.-X."/>
            <person name="Zhang S.-G."/>
            <person name="Huang M.-R."/>
            <person name="Wu R."/>
            <person name="Zhou Y."/>
        </authorList>
    </citation>
    <scope>NUCLEOTIDE SEQUENCE [LARGE SCALE GENOMIC DNA]</scope>
    <source>
        <strain evidence="3 4">MB_m1</strain>
    </source>
</reference>
<dbReference type="InterPro" id="IPR053185">
    <property type="entry name" value="SET_domain_protein"/>
</dbReference>
<dbReference type="SMART" id="SM00317">
    <property type="entry name" value="SET"/>
    <property type="match status" value="1"/>
</dbReference>
<evidence type="ECO:0000313" key="4">
    <source>
        <dbReference type="Proteomes" id="UP000006753"/>
    </source>
</evidence>